<dbReference type="RefSeq" id="XP_033391564.1">
    <property type="nucleotide sequence ID" value="XM_033537661.1"/>
</dbReference>
<feature type="transmembrane region" description="Helical" evidence="15">
    <location>
        <begin position="120"/>
        <end position="141"/>
    </location>
</feature>
<keyword evidence="4" id="KW-0813">Transport</keyword>
<dbReference type="GO" id="GO:0005886">
    <property type="term" value="C:plasma membrane"/>
    <property type="evidence" value="ECO:0007669"/>
    <property type="project" value="UniProtKB-SubCell"/>
</dbReference>
<evidence type="ECO:0000256" key="2">
    <source>
        <dbReference type="ARBA" id="ARBA00006278"/>
    </source>
</evidence>
<dbReference type="GO" id="GO:0006879">
    <property type="term" value="P:intracellular iron ion homeostasis"/>
    <property type="evidence" value="ECO:0007669"/>
    <property type="project" value="TreeGrafter"/>
</dbReference>
<dbReference type="SUPFAM" id="SSF63380">
    <property type="entry name" value="Riboflavin synthase domain-like"/>
    <property type="match status" value="1"/>
</dbReference>
<evidence type="ECO:0000256" key="9">
    <source>
        <dbReference type="ARBA" id="ARBA00023002"/>
    </source>
</evidence>
<dbReference type="Proteomes" id="UP000799438">
    <property type="component" value="Unassembled WGS sequence"/>
</dbReference>
<evidence type="ECO:0000256" key="12">
    <source>
        <dbReference type="ARBA" id="ARBA00023180"/>
    </source>
</evidence>
<evidence type="ECO:0000259" key="16">
    <source>
        <dbReference type="PROSITE" id="PS51384"/>
    </source>
</evidence>
<dbReference type="SFLD" id="SFLDG01168">
    <property type="entry name" value="Ferric_reductase_subgroup_(FRE"/>
    <property type="match status" value="1"/>
</dbReference>
<feature type="region of interest" description="Disordered" evidence="14">
    <location>
        <begin position="596"/>
        <end position="627"/>
    </location>
</feature>
<dbReference type="PANTHER" id="PTHR32361:SF9">
    <property type="entry name" value="FERRIC REDUCTASE TRANSMEMBRANE COMPONENT 3-RELATED"/>
    <property type="match status" value="1"/>
</dbReference>
<evidence type="ECO:0000256" key="7">
    <source>
        <dbReference type="ARBA" id="ARBA00022982"/>
    </source>
</evidence>
<dbReference type="Pfam" id="PF08022">
    <property type="entry name" value="FAD_binding_8"/>
    <property type="match status" value="1"/>
</dbReference>
<dbReference type="EC" id="1.16.1.9" evidence="3"/>
<feature type="transmembrane region" description="Helical" evidence="15">
    <location>
        <begin position="191"/>
        <end position="210"/>
    </location>
</feature>
<name>A0A6A6AW77_9PEZI</name>
<feature type="transmembrane region" description="Helical" evidence="15">
    <location>
        <begin position="79"/>
        <end position="100"/>
    </location>
</feature>
<comment type="subcellular location">
    <subcellularLocation>
        <location evidence="1">Cell membrane</location>
        <topology evidence="1">Multi-pass membrane protein</topology>
    </subcellularLocation>
</comment>
<dbReference type="PANTHER" id="PTHR32361">
    <property type="entry name" value="FERRIC/CUPRIC REDUCTASE TRANSMEMBRANE COMPONENT"/>
    <property type="match status" value="1"/>
</dbReference>
<evidence type="ECO:0000256" key="4">
    <source>
        <dbReference type="ARBA" id="ARBA00022448"/>
    </source>
</evidence>
<dbReference type="InterPro" id="IPR013130">
    <property type="entry name" value="Fe3_Rdtase_TM_dom"/>
</dbReference>
<proteinExistence type="inferred from homology"/>
<comment type="similarity">
    <text evidence="2">Belongs to the ferric reductase (FRE) family.</text>
</comment>
<accession>A0A6A6AW77</accession>
<gene>
    <name evidence="17" type="ORF">K452DRAFT_238602</name>
</gene>
<sequence>MYWAVVGTFIGIATLVNFTNYILYRQRLSAANRGDPQPAKPKSWIFRANASATAIIREASNATLAPITIKGHRIRMPTLGPLSIICANVIMLLVLCFFKFDLNDLWTFEMIGYRTGCMSVAQLPLIILLAGKHNIIGYLTGTSYERLNCLHRWASRCLLLTVTIHMGYWFADWAPYNYIEQKVRTDPITKHGLISWCLLVWLCISSMTPIRGWRYEVFVIQHIGSFAVFLAFVYKHISSWPMYIRVYVWIPIALVCFDRVLRAGFMLYANLSIFHPKQKRQGTMSGLWACNAEFTALSNNATRITIRNPPIGWYAGQHVFLSCHSVVPLQAHPFTIASIPEDDKMEFLVQTKSGGTKRLFKYAEKVSLLPTSAADTVKDSKSVAIQGPYGCIRPLRQFDSVVLLAGSTGATFTVPLLRDILAHWKHEKKHSGVFSAPQGAVTRHIRFVWVVKSRGQLSWFTEQLTQVAEDVQTLRAAGQSVDVEMSVYITCDPSFTEEHKSMLSNNPVPSRGAVEEISEAEAMDEKLVLEKQNRQDKFEVRELEDATAASILDGKTGRGGGACGPDGVCCCTATIEDEDDAIEPAVCTCNCGSAPSSLPSAAPGPEKKLSTAGDSTTTSPSSDSSDATFVKAKQQPLLHPSIMVLSGRPQPRTIIRKTLEQALGESAVVVCGPAGLVGDVRMSVVALSDERAVHKGTGAQGVYLHAEAFGY</sequence>
<evidence type="ECO:0000256" key="1">
    <source>
        <dbReference type="ARBA" id="ARBA00004651"/>
    </source>
</evidence>
<feature type="transmembrane region" description="Helical" evidence="15">
    <location>
        <begin position="6"/>
        <end position="24"/>
    </location>
</feature>
<dbReference type="PROSITE" id="PS51384">
    <property type="entry name" value="FAD_FR"/>
    <property type="match status" value="1"/>
</dbReference>
<feature type="transmembrane region" description="Helical" evidence="15">
    <location>
        <begin position="217"/>
        <end position="234"/>
    </location>
</feature>
<dbReference type="InterPro" id="IPR051410">
    <property type="entry name" value="Ferric/Cupric_Reductase"/>
</dbReference>
<evidence type="ECO:0000256" key="11">
    <source>
        <dbReference type="ARBA" id="ARBA00023136"/>
    </source>
</evidence>
<dbReference type="SFLD" id="SFLDS00052">
    <property type="entry name" value="Ferric_Reductase_Domain"/>
    <property type="match status" value="1"/>
</dbReference>
<evidence type="ECO:0000313" key="17">
    <source>
        <dbReference type="EMBL" id="KAF2135846.1"/>
    </source>
</evidence>
<feature type="transmembrane region" description="Helical" evidence="15">
    <location>
        <begin position="246"/>
        <end position="271"/>
    </location>
</feature>
<evidence type="ECO:0000256" key="13">
    <source>
        <dbReference type="ARBA" id="ARBA00048483"/>
    </source>
</evidence>
<keyword evidence="5" id="KW-1003">Cell membrane</keyword>
<evidence type="ECO:0000313" key="18">
    <source>
        <dbReference type="Proteomes" id="UP000799438"/>
    </source>
</evidence>
<dbReference type="InterPro" id="IPR039261">
    <property type="entry name" value="FNR_nucleotide-bd"/>
</dbReference>
<dbReference type="GeneID" id="54295157"/>
<evidence type="ECO:0000256" key="5">
    <source>
        <dbReference type="ARBA" id="ARBA00022475"/>
    </source>
</evidence>
<dbReference type="Pfam" id="PF08030">
    <property type="entry name" value="NAD_binding_6"/>
    <property type="match status" value="1"/>
</dbReference>
<keyword evidence="18" id="KW-1185">Reference proteome</keyword>
<keyword evidence="11 15" id="KW-0472">Membrane</keyword>
<keyword evidence="8 15" id="KW-1133">Transmembrane helix</keyword>
<dbReference type="GO" id="GO:0052851">
    <property type="term" value="F:ferric-chelate reductase (NADPH) activity"/>
    <property type="evidence" value="ECO:0007669"/>
    <property type="project" value="UniProtKB-EC"/>
</dbReference>
<evidence type="ECO:0000256" key="6">
    <source>
        <dbReference type="ARBA" id="ARBA00022692"/>
    </source>
</evidence>
<dbReference type="AlphaFoldDB" id="A0A6A6AW77"/>
<evidence type="ECO:0000256" key="3">
    <source>
        <dbReference type="ARBA" id="ARBA00012668"/>
    </source>
</evidence>
<dbReference type="SUPFAM" id="SSF52343">
    <property type="entry name" value="Ferredoxin reductase-like, C-terminal NADP-linked domain"/>
    <property type="match status" value="1"/>
</dbReference>
<evidence type="ECO:0000256" key="14">
    <source>
        <dbReference type="SAM" id="MobiDB-lite"/>
    </source>
</evidence>
<dbReference type="Gene3D" id="3.40.50.80">
    <property type="entry name" value="Nucleotide-binding domain of ferredoxin-NADP reductase (FNR) module"/>
    <property type="match status" value="2"/>
</dbReference>
<dbReference type="GO" id="GO:0015677">
    <property type="term" value="P:copper ion import"/>
    <property type="evidence" value="ECO:0007669"/>
    <property type="project" value="TreeGrafter"/>
</dbReference>
<keyword evidence="9" id="KW-0560">Oxidoreductase</keyword>
<dbReference type="InterPro" id="IPR013121">
    <property type="entry name" value="Fe_red_NAD-bd_6"/>
</dbReference>
<reference evidence="17" key="1">
    <citation type="journal article" date="2020" name="Stud. Mycol.">
        <title>101 Dothideomycetes genomes: a test case for predicting lifestyles and emergence of pathogens.</title>
        <authorList>
            <person name="Haridas S."/>
            <person name="Albert R."/>
            <person name="Binder M."/>
            <person name="Bloem J."/>
            <person name="Labutti K."/>
            <person name="Salamov A."/>
            <person name="Andreopoulos B."/>
            <person name="Baker S."/>
            <person name="Barry K."/>
            <person name="Bills G."/>
            <person name="Bluhm B."/>
            <person name="Cannon C."/>
            <person name="Castanera R."/>
            <person name="Culley D."/>
            <person name="Daum C."/>
            <person name="Ezra D."/>
            <person name="Gonzalez J."/>
            <person name="Henrissat B."/>
            <person name="Kuo A."/>
            <person name="Liang C."/>
            <person name="Lipzen A."/>
            <person name="Lutzoni F."/>
            <person name="Magnuson J."/>
            <person name="Mondo S."/>
            <person name="Nolan M."/>
            <person name="Ohm R."/>
            <person name="Pangilinan J."/>
            <person name="Park H.-J."/>
            <person name="Ramirez L."/>
            <person name="Alfaro M."/>
            <person name="Sun H."/>
            <person name="Tritt A."/>
            <person name="Yoshinaga Y."/>
            <person name="Zwiers L.-H."/>
            <person name="Turgeon B."/>
            <person name="Goodwin S."/>
            <person name="Spatafora J."/>
            <person name="Crous P."/>
            <person name="Grigoriev I."/>
        </authorList>
    </citation>
    <scope>NUCLEOTIDE SEQUENCE</scope>
    <source>
        <strain evidence="17">CBS 121167</strain>
    </source>
</reference>
<dbReference type="Pfam" id="PF01794">
    <property type="entry name" value="Ferric_reduct"/>
    <property type="match status" value="1"/>
</dbReference>
<dbReference type="InterPro" id="IPR013112">
    <property type="entry name" value="FAD-bd_8"/>
</dbReference>
<comment type="catalytic activity">
    <reaction evidence="13">
        <text>2 a Fe(II)-siderophore + NADP(+) + H(+) = 2 a Fe(III)-siderophore + NADPH</text>
        <dbReference type="Rhea" id="RHEA:28795"/>
        <dbReference type="Rhea" id="RHEA-COMP:11342"/>
        <dbReference type="Rhea" id="RHEA-COMP:11344"/>
        <dbReference type="ChEBI" id="CHEBI:15378"/>
        <dbReference type="ChEBI" id="CHEBI:29033"/>
        <dbReference type="ChEBI" id="CHEBI:29034"/>
        <dbReference type="ChEBI" id="CHEBI:57783"/>
        <dbReference type="ChEBI" id="CHEBI:58349"/>
        <dbReference type="EC" id="1.16.1.9"/>
    </reaction>
</comment>
<dbReference type="InterPro" id="IPR017927">
    <property type="entry name" value="FAD-bd_FR_type"/>
</dbReference>
<keyword evidence="7" id="KW-0249">Electron transport</keyword>
<evidence type="ECO:0000256" key="8">
    <source>
        <dbReference type="ARBA" id="ARBA00022989"/>
    </source>
</evidence>
<keyword evidence="12" id="KW-0325">Glycoprotein</keyword>
<dbReference type="OrthoDB" id="3944240at2759"/>
<feature type="domain" description="FAD-binding FR-type" evidence="16">
    <location>
        <begin position="284"/>
        <end position="395"/>
    </location>
</feature>
<protein>
    <recommendedName>
        <fullName evidence="3">ferric-chelate reductase (NADPH)</fullName>
        <ecNumber evidence="3">1.16.1.9</ecNumber>
    </recommendedName>
</protein>
<dbReference type="Gene3D" id="2.40.30.10">
    <property type="entry name" value="Translation factors"/>
    <property type="match status" value="1"/>
</dbReference>
<dbReference type="CDD" id="cd06186">
    <property type="entry name" value="NOX_Duox_like_FAD_NADP"/>
    <property type="match status" value="1"/>
</dbReference>
<keyword evidence="6 15" id="KW-0812">Transmembrane</keyword>
<organism evidence="17 18">
    <name type="scientific">Aplosporella prunicola CBS 121167</name>
    <dbReference type="NCBI Taxonomy" id="1176127"/>
    <lineage>
        <taxon>Eukaryota</taxon>
        <taxon>Fungi</taxon>
        <taxon>Dikarya</taxon>
        <taxon>Ascomycota</taxon>
        <taxon>Pezizomycotina</taxon>
        <taxon>Dothideomycetes</taxon>
        <taxon>Dothideomycetes incertae sedis</taxon>
        <taxon>Botryosphaeriales</taxon>
        <taxon>Aplosporellaceae</taxon>
        <taxon>Aplosporella</taxon>
    </lineage>
</organism>
<evidence type="ECO:0000256" key="10">
    <source>
        <dbReference type="ARBA" id="ARBA00023065"/>
    </source>
</evidence>
<dbReference type="GO" id="GO:0006826">
    <property type="term" value="P:iron ion transport"/>
    <property type="evidence" value="ECO:0007669"/>
    <property type="project" value="TreeGrafter"/>
</dbReference>
<dbReference type="EMBL" id="ML995548">
    <property type="protein sequence ID" value="KAF2135846.1"/>
    <property type="molecule type" value="Genomic_DNA"/>
</dbReference>
<keyword evidence="10" id="KW-0406">Ion transport</keyword>
<evidence type="ECO:0000256" key="15">
    <source>
        <dbReference type="SAM" id="Phobius"/>
    </source>
</evidence>
<dbReference type="InterPro" id="IPR017938">
    <property type="entry name" value="Riboflavin_synthase-like_b-brl"/>
</dbReference>